<evidence type="ECO:0000256" key="9">
    <source>
        <dbReference type="ARBA" id="ARBA00049605"/>
    </source>
</evidence>
<evidence type="ECO:0000259" key="13">
    <source>
        <dbReference type="PROSITE" id="PS51900"/>
    </source>
</evidence>
<comment type="similarity">
    <text evidence="1">Belongs to the 'phage' integrase family.</text>
</comment>
<name>A0A222ZKG8_9CAUD</name>
<dbReference type="GeneID" id="60325409"/>
<evidence type="ECO:0000256" key="5">
    <source>
        <dbReference type="ARBA" id="ARBA00023125"/>
    </source>
</evidence>
<dbReference type="InterPro" id="IPR011010">
    <property type="entry name" value="DNA_brk_join_enz"/>
</dbReference>
<dbReference type="InterPro" id="IPR050808">
    <property type="entry name" value="Phage_Integrase"/>
</dbReference>
<protein>
    <recommendedName>
        <fullName evidence="2">Integrase</fullName>
    </recommendedName>
</protein>
<dbReference type="SUPFAM" id="SSF56349">
    <property type="entry name" value="DNA breaking-rejoining enzymes"/>
    <property type="match status" value="1"/>
</dbReference>
<dbReference type="InterPro" id="IPR004107">
    <property type="entry name" value="Integrase_SAM-like_N"/>
</dbReference>
<evidence type="ECO:0000256" key="7">
    <source>
        <dbReference type="ARBA" id="ARBA00023195"/>
    </source>
</evidence>
<dbReference type="Gene3D" id="1.10.150.130">
    <property type="match status" value="1"/>
</dbReference>
<feature type="domain" description="Tyr recombinase" evidence="12">
    <location>
        <begin position="171"/>
        <end position="425"/>
    </location>
</feature>
<dbReference type="GO" id="GO:0075713">
    <property type="term" value="P:establishment of integrated proviral latency"/>
    <property type="evidence" value="ECO:0007669"/>
    <property type="project" value="UniProtKB-KW"/>
</dbReference>
<accession>A0A222ZKG8</accession>
<evidence type="ECO:0000256" key="3">
    <source>
        <dbReference type="ARBA" id="ARBA00022679"/>
    </source>
</evidence>
<keyword evidence="7" id="KW-1179">Viral genome integration</keyword>
<dbReference type="GO" id="GO:0046718">
    <property type="term" value="P:symbiont entry into host cell"/>
    <property type="evidence" value="ECO:0007669"/>
    <property type="project" value="UniProtKB-KW"/>
</dbReference>
<dbReference type="Pfam" id="PF14659">
    <property type="entry name" value="Phage_int_SAM_3"/>
    <property type="match status" value="1"/>
</dbReference>
<evidence type="ECO:0000259" key="12">
    <source>
        <dbReference type="PROSITE" id="PS51898"/>
    </source>
</evidence>
<dbReference type="KEGG" id="vg:60325409"/>
<dbReference type="PROSITE" id="PS51900">
    <property type="entry name" value="CB"/>
    <property type="match status" value="1"/>
</dbReference>
<dbReference type="GO" id="GO:0003677">
    <property type="term" value="F:DNA binding"/>
    <property type="evidence" value="ECO:0007669"/>
    <property type="project" value="UniProtKB-UniRule"/>
</dbReference>
<feature type="region of interest" description="Disordered" evidence="11">
    <location>
        <begin position="1"/>
        <end position="20"/>
    </location>
</feature>
<keyword evidence="5 10" id="KW-0238">DNA-binding</keyword>
<evidence type="ECO:0000256" key="11">
    <source>
        <dbReference type="SAM" id="MobiDB-lite"/>
    </source>
</evidence>
<dbReference type="GO" id="GO:0006310">
    <property type="term" value="P:DNA recombination"/>
    <property type="evidence" value="ECO:0007669"/>
    <property type="project" value="UniProtKB-KW"/>
</dbReference>
<keyword evidence="6" id="KW-0233">DNA recombination</keyword>
<evidence type="ECO:0000256" key="8">
    <source>
        <dbReference type="ARBA" id="ARBA00023296"/>
    </source>
</evidence>
<dbReference type="GO" id="GO:0016740">
    <property type="term" value="F:transferase activity"/>
    <property type="evidence" value="ECO:0007669"/>
    <property type="project" value="UniProtKB-KW"/>
</dbReference>
<evidence type="ECO:0000256" key="1">
    <source>
        <dbReference type="ARBA" id="ARBA00008857"/>
    </source>
</evidence>
<dbReference type="PANTHER" id="PTHR30629">
    <property type="entry name" value="PROPHAGE INTEGRASE"/>
    <property type="match status" value="1"/>
</dbReference>
<dbReference type="GO" id="GO:0044826">
    <property type="term" value="P:viral genome integration into host DNA"/>
    <property type="evidence" value="ECO:0007669"/>
    <property type="project" value="UniProtKB-KW"/>
</dbReference>
<dbReference type="InterPro" id="IPR010998">
    <property type="entry name" value="Integrase_recombinase_N"/>
</dbReference>
<evidence type="ECO:0000256" key="2">
    <source>
        <dbReference type="ARBA" id="ARBA00016082"/>
    </source>
</evidence>
<dbReference type="PROSITE" id="PS51898">
    <property type="entry name" value="TYR_RECOMBINASE"/>
    <property type="match status" value="1"/>
</dbReference>
<keyword evidence="4" id="KW-0229">DNA integration</keyword>
<dbReference type="RefSeq" id="YP_009953926.1">
    <property type="nucleotide sequence ID" value="NC_051627.1"/>
</dbReference>
<dbReference type="PANTHER" id="PTHR30629:SF2">
    <property type="entry name" value="PROPHAGE INTEGRASE INTS-RELATED"/>
    <property type="match status" value="1"/>
</dbReference>
<reference evidence="15" key="1">
    <citation type="submission" date="2017-06" db="EMBL/GenBank/DDBJ databases">
        <authorList>
            <person name="Kim H.J."/>
            <person name="Triplett B.A."/>
        </authorList>
    </citation>
    <scope>NUCLEOTIDE SEQUENCE [LARGE SCALE GENOMIC DNA]</scope>
</reference>
<evidence type="ECO:0000256" key="10">
    <source>
        <dbReference type="PROSITE-ProRule" id="PRU01248"/>
    </source>
</evidence>
<keyword evidence="3" id="KW-0808">Transferase</keyword>
<proteinExistence type="inferred from homology"/>
<evidence type="ECO:0000256" key="4">
    <source>
        <dbReference type="ARBA" id="ARBA00022908"/>
    </source>
</evidence>
<sequence length="465" mass="51931">MPAKGKTKAPRRAAGDGGLRWEESRQMWVGRVSYRDAEGNRKQRKVYARDRAVAAEKLRKAQAEAAKRAPVQRGPSMTVGDYLDHWLENVHGDHVRQKTHRHYEGAIRLYIKPHIGHKRLDRLTGDDVRTMLRKVAQGSSRNAQKAHQALKTALAAAVPDYLDRNPCEGVKKPPHLAAEVEGFPLKTAQHILRTAAKIDARGDGPLMATRWEAAFLTGAREGELLGLTWDRVDWENARLIVPWQLQQLSQAHGCGERLRTEDGELAGWPCGKVRPGWCSERRWDLPPGTEYTVLHRSLVLTRPKTKAGERVLPMIKPLADRLREHQAATAGLPNPHGLVWHHADGRPIDPNRDREAWHALLREAEVPVVEGENNGLHRARHTTATLLLHYGVDRHVIAAAIGHSKASTTELYQHVDLDLARQAFDHLGALVVNDDTSGPLGAQLTPTAADRPLAPVVDLSTRRRR</sequence>
<evidence type="ECO:0000313" key="15">
    <source>
        <dbReference type="Proteomes" id="UP000224266"/>
    </source>
</evidence>
<evidence type="ECO:0000313" key="14">
    <source>
        <dbReference type="EMBL" id="ASR85244.1"/>
    </source>
</evidence>
<feature type="domain" description="Core-binding (CB)" evidence="13">
    <location>
        <begin position="77"/>
        <end position="158"/>
    </location>
</feature>
<dbReference type="EMBL" id="MF324911">
    <property type="protein sequence ID" value="ASR85244.1"/>
    <property type="molecule type" value="Genomic_DNA"/>
</dbReference>
<organism evidence="14 15">
    <name type="scientific">Mycobacterium phage SirPhilip</name>
    <dbReference type="NCBI Taxonomy" id="2015824"/>
    <lineage>
        <taxon>Viruses</taxon>
        <taxon>Duplodnaviria</taxon>
        <taxon>Heunggongvirae</taxon>
        <taxon>Uroviricota</taxon>
        <taxon>Caudoviricetes</taxon>
        <taxon>Weiservirinae</taxon>
        <taxon>Anayavirus</taxon>
        <taxon>Anayavirus sirphilip</taxon>
    </lineage>
</organism>
<dbReference type="Gene3D" id="1.10.443.10">
    <property type="entry name" value="Intergrase catalytic core"/>
    <property type="match status" value="1"/>
</dbReference>
<dbReference type="InterPro" id="IPR013762">
    <property type="entry name" value="Integrase-like_cat_sf"/>
</dbReference>
<dbReference type="GO" id="GO:0015074">
    <property type="term" value="P:DNA integration"/>
    <property type="evidence" value="ECO:0007669"/>
    <property type="project" value="UniProtKB-KW"/>
</dbReference>
<dbReference type="InterPro" id="IPR044068">
    <property type="entry name" value="CB"/>
</dbReference>
<feature type="compositionally biased region" description="Basic residues" evidence="11">
    <location>
        <begin position="1"/>
        <end position="11"/>
    </location>
</feature>
<dbReference type="InterPro" id="IPR002104">
    <property type="entry name" value="Integrase_catalytic"/>
</dbReference>
<comment type="function">
    <text evidence="9">Integrase is necessary for integration of the phage into the host genome by site-specific recombination. In conjunction with excisionase, integrase is also necessary for excision of the prophage from the host genome.</text>
</comment>
<gene>
    <name evidence="14" type="primary">42</name>
    <name evidence="14" type="ORF">SEA_SIRPHILIP_42</name>
</gene>
<keyword evidence="15" id="KW-1185">Reference proteome</keyword>
<dbReference type="Pfam" id="PF00589">
    <property type="entry name" value="Phage_integrase"/>
    <property type="match status" value="1"/>
</dbReference>
<evidence type="ECO:0000256" key="6">
    <source>
        <dbReference type="ARBA" id="ARBA00023172"/>
    </source>
</evidence>
<dbReference type="Proteomes" id="UP000224266">
    <property type="component" value="Segment"/>
</dbReference>
<keyword evidence="8" id="KW-1160">Virus entry into host cell</keyword>